<feature type="region of interest" description="Disordered" evidence="1">
    <location>
        <begin position="128"/>
        <end position="156"/>
    </location>
</feature>
<feature type="chain" id="PRO_5040863828" evidence="2">
    <location>
        <begin position="28"/>
        <end position="729"/>
    </location>
</feature>
<dbReference type="Pfam" id="PF12094">
    <property type="entry name" value="DUF3570"/>
    <property type="match status" value="1"/>
</dbReference>
<proteinExistence type="predicted"/>
<keyword evidence="2" id="KW-0732">Signal</keyword>
<evidence type="ECO:0000313" key="4">
    <source>
        <dbReference type="Proteomes" id="UP001151081"/>
    </source>
</evidence>
<evidence type="ECO:0000256" key="2">
    <source>
        <dbReference type="SAM" id="SignalP"/>
    </source>
</evidence>
<sequence>MIRRLAQALLAPLVAAAITFAPAPASAAPNDEEVETLVQTVLEASYKEGNYKEALDTLNLAKQACAKKSACSSKVRAKLYVALGTVLAGGMKKPSDAKAAFATAIKEDPTVALFPDFTSPEIEKAWSEARNAGSPSGGNQETKEAKAASGGSKKLKATYEGQAPGRGWRTGEGSFYYEQAIKAEKQSEWLDCATYGRASYEAEDRTSTLFLVASCESRAGLWVEAVSDYEATAEAAQRKNIRQMAAQAQRRAEELRGKIPKIVIQKPSGATDLKVRMNGVTLEDDQLGSEILVNPGERTVIATGKVNGAEQSFEQSVNVGEGETATVEIKLRPKGKAIDRALVQCMQNAQTQDEFDECIAKNRKLPLNLKFGLEFSAYHDSDKVDVVSPTLFFNVENPTSGWGFGGSFLVDVVTAASTDIVATASPRWTEQRYVPALGGHKKFGDVDVNLHAAMSIEPDYLATSVGTTLALDLRQKTVTPSLSYDFSYDVAGRSGTSYEVFSRRIQRHAVDLASSFVLDKNSVLTTNFSLVIESGDSSKPYRYIPTFAPDIAPRVLPGQSLATVNFYRNPERILEQLPLSRQRFALAGRYARRFSASTLRMEERLYADSWGLKATTTDLRYLYDVGKNVRIWPHFRFHAQTGAAFWQLAYVAERTPTGLQVPALRTGDRELGPLLGVTGGLGTRIAFGEAKNWGLIASGDVIYTRFMNTLFILQRFGYFGALTLEVDVE</sequence>
<organism evidence="3 4">
    <name type="scientific">Polyangium jinanense</name>
    <dbReference type="NCBI Taxonomy" id="2829994"/>
    <lineage>
        <taxon>Bacteria</taxon>
        <taxon>Pseudomonadati</taxon>
        <taxon>Myxococcota</taxon>
        <taxon>Polyangia</taxon>
        <taxon>Polyangiales</taxon>
        <taxon>Polyangiaceae</taxon>
        <taxon>Polyangium</taxon>
    </lineage>
</organism>
<comment type="caution">
    <text evidence="3">The sequence shown here is derived from an EMBL/GenBank/DDBJ whole genome shotgun (WGS) entry which is preliminary data.</text>
</comment>
<evidence type="ECO:0000256" key="1">
    <source>
        <dbReference type="SAM" id="MobiDB-lite"/>
    </source>
</evidence>
<dbReference type="Proteomes" id="UP001151081">
    <property type="component" value="Unassembled WGS sequence"/>
</dbReference>
<dbReference type="RefSeq" id="WP_272417841.1">
    <property type="nucleotide sequence ID" value="NZ_JAGTJJ010000001.1"/>
</dbReference>
<evidence type="ECO:0000313" key="3">
    <source>
        <dbReference type="EMBL" id="MDC3979719.1"/>
    </source>
</evidence>
<dbReference type="AlphaFoldDB" id="A0A9X3WWT2"/>
<accession>A0A9X3WWT2</accession>
<dbReference type="EMBL" id="JAGTJJ010000001">
    <property type="protein sequence ID" value="MDC3979719.1"/>
    <property type="molecule type" value="Genomic_DNA"/>
</dbReference>
<gene>
    <name evidence="3" type="ORF">KEG57_04355</name>
</gene>
<name>A0A9X3WWT2_9BACT</name>
<dbReference type="Gene3D" id="1.25.40.10">
    <property type="entry name" value="Tetratricopeptide repeat domain"/>
    <property type="match status" value="1"/>
</dbReference>
<dbReference type="InterPro" id="IPR011990">
    <property type="entry name" value="TPR-like_helical_dom_sf"/>
</dbReference>
<protein>
    <submittedName>
        <fullName evidence="3">DUF3570 domain-containing protein</fullName>
    </submittedName>
</protein>
<feature type="signal peptide" evidence="2">
    <location>
        <begin position="1"/>
        <end position="27"/>
    </location>
</feature>
<keyword evidence="4" id="KW-1185">Reference proteome</keyword>
<dbReference type="InterPro" id="IPR021953">
    <property type="entry name" value="DUF3570"/>
</dbReference>
<reference evidence="3 4" key="1">
    <citation type="submission" date="2021-04" db="EMBL/GenBank/DDBJ databases">
        <title>Genome analysis of Polyangium sp.</title>
        <authorList>
            <person name="Li Y."/>
            <person name="Wang J."/>
        </authorList>
    </citation>
    <scope>NUCLEOTIDE SEQUENCE [LARGE SCALE GENOMIC DNA]</scope>
    <source>
        <strain evidence="3 4">SDU14</strain>
    </source>
</reference>